<evidence type="ECO:0000256" key="4">
    <source>
        <dbReference type="ARBA" id="ARBA00022502"/>
    </source>
</evidence>
<dbReference type="InterPro" id="IPR009447">
    <property type="entry name" value="PIGW/GWT1"/>
</dbReference>
<comment type="pathway">
    <text evidence="2 8">Glycolipid biosynthesis; glycosylphosphatidylinositol-anchor biosynthesis.</text>
</comment>
<dbReference type="OrthoDB" id="15270at2759"/>
<organism evidence="10 12">
    <name type="scientific">Puccinia graminis f. sp. tritici</name>
    <dbReference type="NCBI Taxonomy" id="56615"/>
    <lineage>
        <taxon>Eukaryota</taxon>
        <taxon>Fungi</taxon>
        <taxon>Dikarya</taxon>
        <taxon>Basidiomycota</taxon>
        <taxon>Pucciniomycotina</taxon>
        <taxon>Pucciniomycetes</taxon>
        <taxon>Pucciniales</taxon>
        <taxon>Pucciniaceae</taxon>
        <taxon>Puccinia</taxon>
    </lineage>
</organism>
<dbReference type="GO" id="GO:0005789">
    <property type="term" value="C:endoplasmic reticulum membrane"/>
    <property type="evidence" value="ECO:0007669"/>
    <property type="project" value="UniProtKB-SubCell"/>
</dbReference>
<protein>
    <recommendedName>
        <fullName evidence="8">GPI-anchored wall transfer protein</fullName>
        <ecNumber evidence="8">2.3.-.-</ecNumber>
    </recommendedName>
</protein>
<evidence type="ECO:0000256" key="1">
    <source>
        <dbReference type="ARBA" id="ARBA00004141"/>
    </source>
</evidence>
<keyword evidence="7 8" id="KW-0472">Membrane</keyword>
<evidence type="ECO:0000256" key="3">
    <source>
        <dbReference type="ARBA" id="ARBA00007559"/>
    </source>
</evidence>
<feature type="transmembrane region" description="Helical" evidence="8">
    <location>
        <begin position="456"/>
        <end position="478"/>
    </location>
</feature>
<evidence type="ECO:0000256" key="7">
    <source>
        <dbReference type="ARBA" id="ARBA00023136"/>
    </source>
</evidence>
<gene>
    <name evidence="10" type="primary">GWT1_2</name>
    <name evidence="11" type="synonym">GWT1_4</name>
    <name evidence="10" type="ORF">PGT21_029390</name>
    <name evidence="11" type="ORF">PGTUg99_025416</name>
</gene>
<dbReference type="PANTHER" id="PTHR20661">
    <property type="entry name" value="PHOSPHATIDYLINOSITOL-GLYCAN BIOSYNTHESIS CLASS W PROTEIN"/>
    <property type="match status" value="1"/>
</dbReference>
<reference evidence="12 13" key="1">
    <citation type="submission" date="2019-05" db="EMBL/GenBank/DDBJ databases">
        <title>Emergence of the Ug99 lineage of the wheat stem rust pathogen through somatic hybridization.</title>
        <authorList>
            <person name="Li F."/>
            <person name="Upadhyaya N.M."/>
            <person name="Sperschneider J."/>
            <person name="Matny O."/>
            <person name="Nguyen-Phuc H."/>
            <person name="Mago R."/>
            <person name="Raley C."/>
            <person name="Miller M.E."/>
            <person name="Silverstein K.A.T."/>
            <person name="Henningsen E."/>
            <person name="Hirsch C.D."/>
            <person name="Visser B."/>
            <person name="Pretorius Z.A."/>
            <person name="Steffenson B.J."/>
            <person name="Schwessinger B."/>
            <person name="Dodds P.N."/>
            <person name="Figueroa M."/>
        </authorList>
    </citation>
    <scope>NUCLEOTIDE SEQUENCE [LARGE SCALE GENOMIC DNA]</scope>
    <source>
        <strain evidence="10">21-0</strain>
        <strain evidence="11 13">Ug99</strain>
    </source>
</reference>
<feature type="transmembrane region" description="Helical" evidence="8">
    <location>
        <begin position="303"/>
        <end position="319"/>
    </location>
</feature>
<accession>A0A5B0N8R8</accession>
<dbReference type="Pfam" id="PF06423">
    <property type="entry name" value="GWT1"/>
    <property type="match status" value="2"/>
</dbReference>
<keyword evidence="12" id="KW-1185">Reference proteome</keyword>
<keyword evidence="8" id="KW-0256">Endoplasmic reticulum</keyword>
<dbReference type="Proteomes" id="UP000325313">
    <property type="component" value="Unassembled WGS sequence"/>
</dbReference>
<feature type="region of interest" description="Disordered" evidence="9">
    <location>
        <begin position="97"/>
        <end position="118"/>
    </location>
</feature>
<evidence type="ECO:0000256" key="2">
    <source>
        <dbReference type="ARBA" id="ARBA00004687"/>
    </source>
</evidence>
<dbReference type="AlphaFoldDB" id="A0A5B0N8R8"/>
<evidence type="ECO:0000256" key="5">
    <source>
        <dbReference type="ARBA" id="ARBA00022692"/>
    </source>
</evidence>
<evidence type="ECO:0000313" key="13">
    <source>
        <dbReference type="Proteomes" id="UP000325313"/>
    </source>
</evidence>
<comment type="caution">
    <text evidence="10">The sequence shown here is derived from an EMBL/GenBank/DDBJ whole genome shotgun (WGS) entry which is preliminary data.</text>
</comment>
<feature type="transmembrane region" description="Helical" evidence="8">
    <location>
        <begin position="12"/>
        <end position="36"/>
    </location>
</feature>
<feature type="transmembrane region" description="Helical" evidence="8">
    <location>
        <begin position="57"/>
        <end position="74"/>
    </location>
</feature>
<keyword evidence="6 8" id="KW-1133">Transmembrane helix</keyword>
<dbReference type="GO" id="GO:0006506">
    <property type="term" value="P:GPI anchor biosynthetic process"/>
    <property type="evidence" value="ECO:0007669"/>
    <property type="project" value="UniProtKB-UniPathway"/>
</dbReference>
<proteinExistence type="inferred from homology"/>
<comment type="subcellular location">
    <subcellularLocation>
        <location evidence="8">Endoplasmic reticulum membrane</location>
        <topology evidence="8">Multi-pass membrane protein</topology>
    </subcellularLocation>
    <subcellularLocation>
        <location evidence="1">Membrane</location>
        <topology evidence="1">Multi-pass membrane protein</topology>
    </subcellularLocation>
</comment>
<dbReference type="EMBL" id="VSWC01000118">
    <property type="protein sequence ID" value="KAA1084500.1"/>
    <property type="molecule type" value="Genomic_DNA"/>
</dbReference>
<feature type="transmembrane region" description="Helical" evidence="8">
    <location>
        <begin position="274"/>
        <end position="291"/>
    </location>
</feature>
<evidence type="ECO:0000256" key="9">
    <source>
        <dbReference type="SAM" id="MobiDB-lite"/>
    </source>
</evidence>
<evidence type="ECO:0000313" key="11">
    <source>
        <dbReference type="EMBL" id="KAA1133043.1"/>
    </source>
</evidence>
<sequence length="563" mass="63154">MTSYKEEKEGFVSNGGGCSGSDIVAILASLLLTHLLHRSLNNNHVEKRPDGTTFRRMMIELTSLVVPLLAITTILSEWLWTSNLCLALAALIGSRMRRETRKEERRGPGATPSAIISSNDQSEHPLLTEHHPHHTPLDGDSQNTSLRRRLIESDHQVLLTGFPVPDPSSSSSTPQIPAVLRFSHQPFLTIYRAQLVLLTSISILAVDFTIFPRKFAKTESWGISLMDSGVGSFVFSLGIISALPILKRVSSSLCSTNLPQQPILSELWRSTRKTVPLFLLGLIRIIFVKGVDYPEHVTEYGVHWNFFFTLSILPLTGVLTKRFYERFRTNLALIGLLLAICHQSLLSVVGIQEYVLSSRERTSLISANREGLASIPGYMVIYVLGLSAGTYILPPSPDFLDRVLRDRQNRPDKLVSRQPGKALVVYSSWAIIWWSLFFLCNLFGFPPSRRLANPTYCFWIAALNLSLITGHSFIHDVLFRPDHPSSKPIERSQNSAKNIPLIFQFINQNSLAIFLFANLLTGLINLSVHSIYLDPTLAFFLLLLYSVLITIFAWSIKSFKLSL</sequence>
<dbReference type="PIRSF" id="PIRSF017321">
    <property type="entry name" value="GWT1"/>
    <property type="match status" value="1"/>
</dbReference>
<feature type="transmembrane region" description="Helical" evidence="8">
    <location>
        <begin position="331"/>
        <end position="351"/>
    </location>
</feature>
<evidence type="ECO:0000313" key="10">
    <source>
        <dbReference type="EMBL" id="KAA1084500.1"/>
    </source>
</evidence>
<evidence type="ECO:0000256" key="8">
    <source>
        <dbReference type="RuleBase" id="RU280819"/>
    </source>
</evidence>
<dbReference type="PANTHER" id="PTHR20661:SF0">
    <property type="entry name" value="PHOSPHATIDYLINOSITOL-GLYCAN BIOSYNTHESIS CLASS W PROTEIN"/>
    <property type="match status" value="1"/>
</dbReference>
<name>A0A5B0N8R8_PUCGR</name>
<feature type="transmembrane region" description="Helical" evidence="8">
    <location>
        <begin position="423"/>
        <end position="444"/>
    </location>
</feature>
<dbReference type="UniPathway" id="UPA00196"/>
<feature type="transmembrane region" description="Helical" evidence="8">
    <location>
        <begin position="190"/>
        <end position="211"/>
    </location>
</feature>
<keyword evidence="4 8" id="KW-0337">GPI-anchor biosynthesis</keyword>
<keyword evidence="5 8" id="KW-0812">Transmembrane</keyword>
<dbReference type="GO" id="GO:0032216">
    <property type="term" value="F:glucosaminyl-phosphatidylinositol O-acyltransferase activity"/>
    <property type="evidence" value="ECO:0007669"/>
    <property type="project" value="TreeGrafter"/>
</dbReference>
<keyword evidence="8" id="KW-0808">Transferase</keyword>
<dbReference type="Proteomes" id="UP000324748">
    <property type="component" value="Unassembled WGS sequence"/>
</dbReference>
<comment type="function">
    <text evidence="8">A acetyltransferase, which acetylates the inositol ring of phosphatidylinositol during biosynthesis of GPI-anchor.</text>
</comment>
<feature type="transmembrane region" description="Helical" evidence="8">
    <location>
        <begin position="371"/>
        <end position="393"/>
    </location>
</feature>
<evidence type="ECO:0000256" key="6">
    <source>
        <dbReference type="ARBA" id="ARBA00022989"/>
    </source>
</evidence>
<evidence type="ECO:0000313" key="12">
    <source>
        <dbReference type="Proteomes" id="UP000324748"/>
    </source>
</evidence>
<dbReference type="GO" id="GO:0072659">
    <property type="term" value="P:protein localization to plasma membrane"/>
    <property type="evidence" value="ECO:0007669"/>
    <property type="project" value="TreeGrafter"/>
</dbReference>
<comment type="similarity">
    <text evidence="3 8">Belongs to the PIGW family.</text>
</comment>
<feature type="transmembrane region" description="Helical" evidence="8">
    <location>
        <begin position="499"/>
        <end position="524"/>
    </location>
</feature>
<feature type="transmembrane region" description="Helical" evidence="8">
    <location>
        <begin position="223"/>
        <end position="246"/>
    </location>
</feature>
<dbReference type="EC" id="2.3.-.-" evidence="8"/>
<keyword evidence="8" id="KW-0012">Acyltransferase</keyword>
<feature type="compositionally biased region" description="Basic and acidic residues" evidence="9">
    <location>
        <begin position="97"/>
        <end position="107"/>
    </location>
</feature>
<dbReference type="EMBL" id="VDEP01000074">
    <property type="protein sequence ID" value="KAA1133043.1"/>
    <property type="molecule type" value="Genomic_DNA"/>
</dbReference>
<feature type="transmembrane region" description="Helical" evidence="8">
    <location>
        <begin position="536"/>
        <end position="556"/>
    </location>
</feature>